<evidence type="ECO:0000313" key="2">
    <source>
        <dbReference type="Proteomes" id="UP001153678"/>
    </source>
</evidence>
<dbReference type="EMBL" id="CAMKVN010002126">
    <property type="protein sequence ID" value="CAI2179682.1"/>
    <property type="molecule type" value="Genomic_DNA"/>
</dbReference>
<sequence>RNSGYNAIYTKYKTLTGTMNFSKNMRSLILYSGMIGAYLEDNSNNSNTWLNNTLIHATN</sequence>
<reference evidence="1" key="1">
    <citation type="submission" date="2022-08" db="EMBL/GenBank/DDBJ databases">
        <authorList>
            <person name="Kallberg Y."/>
            <person name="Tangrot J."/>
            <person name="Rosling A."/>
        </authorList>
    </citation>
    <scope>NUCLEOTIDE SEQUENCE</scope>
    <source>
        <strain evidence="1">Wild A</strain>
    </source>
</reference>
<proteinExistence type="predicted"/>
<keyword evidence="2" id="KW-1185">Reference proteome</keyword>
<dbReference type="OrthoDB" id="2440770at2759"/>
<dbReference type="AlphaFoldDB" id="A0A9W4SS81"/>
<evidence type="ECO:0000313" key="1">
    <source>
        <dbReference type="EMBL" id="CAI2179682.1"/>
    </source>
</evidence>
<feature type="non-terminal residue" evidence="1">
    <location>
        <position position="1"/>
    </location>
</feature>
<protein>
    <submittedName>
        <fullName evidence="1">18450_t:CDS:1</fullName>
    </submittedName>
</protein>
<comment type="caution">
    <text evidence="1">The sequence shown here is derived from an EMBL/GenBank/DDBJ whole genome shotgun (WGS) entry which is preliminary data.</text>
</comment>
<dbReference type="Proteomes" id="UP001153678">
    <property type="component" value="Unassembled WGS sequence"/>
</dbReference>
<name>A0A9W4SS81_9GLOM</name>
<gene>
    <name evidence="1" type="ORF">FWILDA_LOCUS9210</name>
</gene>
<organism evidence="1 2">
    <name type="scientific">Funneliformis geosporum</name>
    <dbReference type="NCBI Taxonomy" id="1117311"/>
    <lineage>
        <taxon>Eukaryota</taxon>
        <taxon>Fungi</taxon>
        <taxon>Fungi incertae sedis</taxon>
        <taxon>Mucoromycota</taxon>
        <taxon>Glomeromycotina</taxon>
        <taxon>Glomeromycetes</taxon>
        <taxon>Glomerales</taxon>
        <taxon>Glomeraceae</taxon>
        <taxon>Funneliformis</taxon>
    </lineage>
</organism>
<accession>A0A9W4SS81</accession>